<protein>
    <recommendedName>
        <fullName evidence="6">Zinc finger, CCHC-type</fullName>
    </recommendedName>
</protein>
<dbReference type="Proteomes" id="UP000188268">
    <property type="component" value="Unassembled WGS sequence"/>
</dbReference>
<dbReference type="Pfam" id="PF22936">
    <property type="entry name" value="Pol_BBD"/>
    <property type="match status" value="1"/>
</dbReference>
<evidence type="ECO:0000313" key="5">
    <source>
        <dbReference type="Proteomes" id="UP000188268"/>
    </source>
</evidence>
<dbReference type="GO" id="GO:0042393">
    <property type="term" value="F:histone binding"/>
    <property type="evidence" value="ECO:0007669"/>
    <property type="project" value="TreeGrafter"/>
</dbReference>
<evidence type="ECO:0000259" key="3">
    <source>
        <dbReference type="Pfam" id="PF23209"/>
    </source>
</evidence>
<dbReference type="OrthoDB" id="1736601at2759"/>
<dbReference type="Gene3D" id="4.10.60.10">
    <property type="entry name" value="Zinc finger, CCHC-type"/>
    <property type="match status" value="1"/>
</dbReference>
<dbReference type="GO" id="GO:0003682">
    <property type="term" value="F:chromatin binding"/>
    <property type="evidence" value="ECO:0007669"/>
    <property type="project" value="TreeGrafter"/>
</dbReference>
<name>A0A1R3IP27_COCAP</name>
<comment type="caution">
    <text evidence="4">The sequence shown here is derived from an EMBL/GenBank/DDBJ whole genome shotgun (WGS) entry which is preliminary data.</text>
</comment>
<feature type="region of interest" description="Disordered" evidence="1">
    <location>
        <begin position="264"/>
        <end position="303"/>
    </location>
</feature>
<organism evidence="4 5">
    <name type="scientific">Corchorus capsularis</name>
    <name type="common">Jute</name>
    <dbReference type="NCBI Taxonomy" id="210143"/>
    <lineage>
        <taxon>Eukaryota</taxon>
        <taxon>Viridiplantae</taxon>
        <taxon>Streptophyta</taxon>
        <taxon>Embryophyta</taxon>
        <taxon>Tracheophyta</taxon>
        <taxon>Spermatophyta</taxon>
        <taxon>Magnoliopsida</taxon>
        <taxon>eudicotyledons</taxon>
        <taxon>Gunneridae</taxon>
        <taxon>Pentapetalae</taxon>
        <taxon>rosids</taxon>
        <taxon>malvids</taxon>
        <taxon>Malvales</taxon>
        <taxon>Malvaceae</taxon>
        <taxon>Grewioideae</taxon>
        <taxon>Apeibeae</taxon>
        <taxon>Corchorus</taxon>
    </lineage>
</organism>
<gene>
    <name evidence="4" type="ORF">CCACVL1_10875</name>
</gene>
<proteinExistence type="predicted"/>
<keyword evidence="5" id="KW-1185">Reference proteome</keyword>
<feature type="compositionally biased region" description="Basic and acidic residues" evidence="1">
    <location>
        <begin position="274"/>
        <end position="303"/>
    </location>
</feature>
<feature type="domain" description="Retrovirus-related Pol polyprotein from transposon TNT 1-94-like beta-barrel" evidence="2">
    <location>
        <begin position="383"/>
        <end position="431"/>
    </location>
</feature>
<evidence type="ECO:0000256" key="1">
    <source>
        <dbReference type="SAM" id="MobiDB-lite"/>
    </source>
</evidence>
<feature type="domain" description="Increased DNA methylation 1 C-terminal" evidence="3">
    <location>
        <begin position="10"/>
        <end position="141"/>
    </location>
</feature>
<evidence type="ECO:0008006" key="6">
    <source>
        <dbReference type="Google" id="ProtNLM"/>
    </source>
</evidence>
<dbReference type="Gramene" id="OMO84313">
    <property type="protein sequence ID" value="OMO84313"/>
    <property type="gene ID" value="CCACVL1_10875"/>
</dbReference>
<dbReference type="OMA" id="YMANNVE"/>
<dbReference type="InterPro" id="IPR036875">
    <property type="entry name" value="Znf_CCHC_sf"/>
</dbReference>
<sequence length="432" mass="50083">MLQDSFEPADSTKRDIIKLMIHGRTVMGRKFRGVHCLMLTVNEVVVSAAILRIFGQEVAEIPSVATSAEGQDYDRLLLYTEWLFDCIEKLLYFLKVQKLVLQISSEAELTWMYNFRLKKMAREEVVEYQKKYKSMIFKGRSEMTESSGSALKFEIEKFNGTNSFQMWQSTVTDVLVQQGLRDALEADKPSTMNDNKWRDIQQKALASVDEVMKEVDKAVLLINSLTDRYDPVTRTLMVDRKTLSLQDVTSAIFEYDRLEETEKKDEENGALTVERGRTNGRDYKNDTRSKGRFNERGRSSSRPRVDLSSKECYYCHEMGHIKAYCKHIKAYCKKLMKDFGDFMKSKEKNKGGVNVAAADTKEYSDEDVVLMVQEEKKDTRDMWVFDSACSEHICTKKEWFSKFEKCDKPVYMANNVEERIEGIGSVKLRLHD</sequence>
<evidence type="ECO:0000259" key="2">
    <source>
        <dbReference type="Pfam" id="PF22936"/>
    </source>
</evidence>
<dbReference type="Pfam" id="PF23209">
    <property type="entry name" value="IDM1_C"/>
    <property type="match status" value="1"/>
</dbReference>
<dbReference type="GO" id="GO:0008270">
    <property type="term" value="F:zinc ion binding"/>
    <property type="evidence" value="ECO:0007669"/>
    <property type="project" value="InterPro"/>
</dbReference>
<dbReference type="PANTHER" id="PTHR47025">
    <property type="entry name" value="AUTOIMMUNE REGULATOR"/>
    <property type="match status" value="1"/>
</dbReference>
<dbReference type="EMBL" id="AWWV01009733">
    <property type="protein sequence ID" value="OMO84313.1"/>
    <property type="molecule type" value="Genomic_DNA"/>
</dbReference>
<dbReference type="InterPro" id="IPR056511">
    <property type="entry name" value="IDM1_C"/>
</dbReference>
<dbReference type="AlphaFoldDB" id="A0A1R3IP27"/>
<evidence type="ECO:0000313" key="4">
    <source>
        <dbReference type="EMBL" id="OMO84313.1"/>
    </source>
</evidence>
<dbReference type="GO" id="GO:0000977">
    <property type="term" value="F:RNA polymerase II transcription regulatory region sequence-specific DNA binding"/>
    <property type="evidence" value="ECO:0007669"/>
    <property type="project" value="TreeGrafter"/>
</dbReference>
<dbReference type="GO" id="GO:0045944">
    <property type="term" value="P:positive regulation of transcription by RNA polymerase II"/>
    <property type="evidence" value="ECO:0007669"/>
    <property type="project" value="TreeGrafter"/>
</dbReference>
<dbReference type="SUPFAM" id="SSF57756">
    <property type="entry name" value="Retrovirus zinc finger-like domains"/>
    <property type="match status" value="1"/>
</dbReference>
<dbReference type="GO" id="GO:0005634">
    <property type="term" value="C:nucleus"/>
    <property type="evidence" value="ECO:0007669"/>
    <property type="project" value="TreeGrafter"/>
</dbReference>
<reference evidence="4 5" key="1">
    <citation type="submission" date="2013-09" db="EMBL/GenBank/DDBJ databases">
        <title>Corchorus capsularis genome sequencing.</title>
        <authorList>
            <person name="Alam M."/>
            <person name="Haque M.S."/>
            <person name="Islam M.S."/>
            <person name="Emdad E.M."/>
            <person name="Islam M.M."/>
            <person name="Ahmed B."/>
            <person name="Halim A."/>
            <person name="Hossen Q.M.M."/>
            <person name="Hossain M.Z."/>
            <person name="Ahmed R."/>
            <person name="Khan M.M."/>
            <person name="Islam R."/>
            <person name="Rashid M.M."/>
            <person name="Khan S.A."/>
            <person name="Rahman M.S."/>
            <person name="Alam M."/>
        </authorList>
    </citation>
    <scope>NUCLEOTIDE SEQUENCE [LARGE SCALE GENOMIC DNA]</scope>
    <source>
        <strain evidence="5">cv. CVL-1</strain>
        <tissue evidence="4">Whole seedling</tissue>
    </source>
</reference>
<accession>A0A1R3IP27</accession>
<dbReference type="InterPro" id="IPR054722">
    <property type="entry name" value="PolX-like_BBD"/>
</dbReference>
<dbReference type="PANTHER" id="PTHR47025:SF2">
    <property type="entry name" value="AUTOIMMUNE REGULATOR"/>
    <property type="match status" value="1"/>
</dbReference>